<dbReference type="EC" id="3.4.16.-" evidence="7"/>
<dbReference type="GO" id="GO:0004185">
    <property type="term" value="F:serine-type carboxypeptidase activity"/>
    <property type="evidence" value="ECO:0007669"/>
    <property type="project" value="UniProtKB-UniRule"/>
</dbReference>
<dbReference type="AlphaFoldDB" id="Q10K78"/>
<evidence type="ECO:0000256" key="4">
    <source>
        <dbReference type="ARBA" id="ARBA00022729"/>
    </source>
</evidence>
<dbReference type="InterPro" id="IPR029058">
    <property type="entry name" value="AB_hydrolase_fold"/>
</dbReference>
<proteinExistence type="evidence at transcript level"/>
<dbReference type="SUPFAM" id="SSF53474">
    <property type="entry name" value="alpha/beta-Hydrolases"/>
    <property type="match status" value="1"/>
</dbReference>
<organism evidence="9">
    <name type="scientific">Oryza sativa subsp. japonica</name>
    <name type="common">Rice</name>
    <dbReference type="NCBI Taxonomy" id="39947"/>
    <lineage>
        <taxon>Eukaryota</taxon>
        <taxon>Viridiplantae</taxon>
        <taxon>Streptophyta</taxon>
        <taxon>Embryophyta</taxon>
        <taxon>Tracheophyta</taxon>
        <taxon>Spermatophyta</taxon>
        <taxon>Magnoliopsida</taxon>
        <taxon>Liliopsida</taxon>
        <taxon>Poales</taxon>
        <taxon>Poaceae</taxon>
        <taxon>BOP clade</taxon>
        <taxon>Oryzoideae</taxon>
        <taxon>Oryzeae</taxon>
        <taxon>Oryzinae</taxon>
        <taxon>Oryza</taxon>
        <taxon>Oryza sativa</taxon>
    </lineage>
</organism>
<dbReference type="PANTHER" id="PTHR11802:SF3">
    <property type="entry name" value="RETINOID-INDUCIBLE SERINE CARBOXYPEPTIDASE"/>
    <property type="match status" value="1"/>
</dbReference>
<evidence type="ECO:0000256" key="3">
    <source>
        <dbReference type="ARBA" id="ARBA00022670"/>
    </source>
</evidence>
<evidence type="ECO:0000256" key="7">
    <source>
        <dbReference type="RuleBase" id="RU361156"/>
    </source>
</evidence>
<dbReference type="Pfam" id="PF00450">
    <property type="entry name" value="Peptidase_S10"/>
    <property type="match status" value="1"/>
</dbReference>
<evidence type="ECO:0000256" key="6">
    <source>
        <dbReference type="ARBA" id="ARBA00023180"/>
    </source>
</evidence>
<reference evidence="9" key="4">
    <citation type="submission" date="2006-06" db="EMBL/GenBank/DDBJ databases">
        <authorList>
            <person name="Buell R."/>
            <person name="Wing R.A."/>
            <person name="McCombie W.A."/>
            <person name="Ouyang S."/>
        </authorList>
    </citation>
    <scope>NUCLEOTIDE SEQUENCE</scope>
</reference>
<keyword evidence="3 7" id="KW-0645">Protease</keyword>
<evidence type="ECO:0000313" key="10">
    <source>
        <dbReference type="EMBL" id="BAG99772.1"/>
    </source>
</evidence>
<dbReference type="Gene3D" id="3.40.50.1820">
    <property type="entry name" value="alpha/beta hydrolase"/>
    <property type="match status" value="1"/>
</dbReference>
<dbReference type="GO" id="GO:0006508">
    <property type="term" value="P:proteolysis"/>
    <property type="evidence" value="ECO:0007669"/>
    <property type="project" value="UniProtKB-KW"/>
</dbReference>
<evidence type="ECO:0000256" key="8">
    <source>
        <dbReference type="SAM" id="MobiDB-lite"/>
    </source>
</evidence>
<dbReference type="ESTHER" id="orysa-Q84QY7">
    <property type="family name" value="Carboxypeptidase_S10"/>
</dbReference>
<dbReference type="EMBL" id="AK119753">
    <property type="protein sequence ID" value="BAG99772.1"/>
    <property type="molecule type" value="mRNA"/>
</dbReference>
<accession>Q10K78</accession>
<reference evidence="9" key="3">
    <citation type="journal article" date="2005" name="Genome Res.">
        <title>Sequence, annotation, and analysis of synteny between rice chromosome 3 and diverged grass species.</title>
        <authorList>
            <consortium name="Rice Chromosome 3 Sequencing Consortium"/>
            <person name="Buell C.R."/>
            <person name="Yuan Q."/>
            <person name="Ouyang S."/>
            <person name="Liu J."/>
            <person name="Zhu W."/>
            <person name="Wang A."/>
            <person name="Maiti R."/>
            <person name="Haas B."/>
            <person name="Wortman J."/>
            <person name="Pertea M."/>
            <person name="Jones K.M."/>
            <person name="Kim M."/>
            <person name="Overton L."/>
            <person name="Tsitrin T."/>
            <person name="Fadrosh D."/>
            <person name="Bera J."/>
            <person name="Weaver B."/>
            <person name="Jin S."/>
            <person name="Johri S."/>
            <person name="Reardon M."/>
            <person name="Webb K."/>
            <person name="Hill J."/>
            <person name="Moffat K."/>
            <person name="Tallon L."/>
            <person name="Van Aken S."/>
            <person name="Lewis M."/>
            <person name="Utterback T."/>
            <person name="Feldblyum T."/>
            <person name="Zismann V."/>
            <person name="Iobst S."/>
            <person name="Hsiao J."/>
            <person name="de Vazeille A.R."/>
            <person name="Salzberg S.L."/>
            <person name="White O."/>
            <person name="Fraser C."/>
            <person name="Yu Y."/>
            <person name="Kim H."/>
            <person name="Rambo T."/>
            <person name="Currie J."/>
            <person name="Collura K."/>
            <person name="Kernodle-Thompson S."/>
            <person name="Wei F."/>
            <person name="Kudrna K."/>
            <person name="Ammiraju J.S."/>
            <person name="Luo M."/>
            <person name="Goicoechea J.L."/>
            <person name="Wing R.A."/>
            <person name="Henry D."/>
            <person name="Oates R."/>
            <person name="Palmer M."/>
            <person name="Pries G."/>
            <person name="Saski C."/>
            <person name="Simmons J."/>
            <person name="Soderlund C."/>
            <person name="Nelson W."/>
            <person name="de la Bastide M."/>
            <person name="Spiegel L."/>
            <person name="Nascimento L."/>
            <person name="Huang E."/>
            <person name="Preston R."/>
            <person name="Zutavern T."/>
            <person name="Palmer L."/>
            <person name="O'Shaughnessy A."/>
            <person name="Dike S."/>
            <person name="McCombie W.R."/>
            <person name="Minx P."/>
            <person name="Cordum H."/>
            <person name="Wilson R."/>
            <person name="Jin W."/>
            <person name="Lee H.R."/>
            <person name="Jiang J."/>
            <person name="Jackson S."/>
        </authorList>
    </citation>
    <scope>NUCLEOTIDE SEQUENCE [LARGE SCALE GENOMIC DNA]</scope>
</reference>
<feature type="compositionally biased region" description="Basic and acidic residues" evidence="8">
    <location>
        <begin position="32"/>
        <end position="52"/>
    </location>
</feature>
<evidence type="ECO:0000256" key="5">
    <source>
        <dbReference type="ARBA" id="ARBA00022801"/>
    </source>
</evidence>
<keyword evidence="5 7" id="KW-0378">Hydrolase</keyword>
<dbReference type="EMBL" id="DP000009">
    <property type="protein sequence ID" value="ABF96397.1"/>
    <property type="molecule type" value="Genomic_DNA"/>
</dbReference>
<reference evidence="10" key="2">
    <citation type="submission" date="2003-01" db="EMBL/GenBank/DDBJ databases">
        <title>Collection, mapping, and annotation of 28K full-length cDNA clones from japonica rice.</title>
        <authorList>
            <person name="Adachi J."/>
            <person name="Aizawa K."/>
            <person name="Akimura T."/>
            <person name="Arakawa T."/>
            <person name="Carninci P."/>
            <person name="Doi K."/>
            <person name="Fujimura T."/>
            <person name="Fukuda S."/>
            <person name="Hanagaki T."/>
            <person name="Hara A."/>
            <person name="Hashizume W."/>
            <person name="Hayashida K."/>
            <person name="Hayashizaki Y."/>
            <person name="Hayatsu N."/>
            <person name="Hiramoto K."/>
            <person name="Hiraoka T."/>
            <person name="Hori F."/>
            <person name="Hotta I."/>
            <person name="Iida J."/>
            <person name="Iida Y."/>
            <person name="Ikeda R."/>
            <person name="Imamura K."/>
            <person name="Imotani K."/>
            <person name="Ishibiki J."/>
            <person name="Ishii Y."/>
            <person name="Ishikawa M."/>
            <person name="Itoh M."/>
            <person name="Kagawa I."/>
            <person name="Kanagawa S."/>
            <person name="Katoh H."/>
            <person name="Kawagashira N."/>
            <person name="Kawai J."/>
            <person name="Kawamata M."/>
            <person name="Kikuchi S."/>
            <person name="Kishikawa-Hirozane T."/>
            <person name="Kishimoto N."/>
            <person name="Kobayashi M."/>
            <person name="Kodama T."/>
            <person name="Kojima K."/>
            <person name="Kojima Y."/>
            <person name="Kondo S."/>
            <person name="Konno H."/>
            <person name="Kouda M."/>
            <person name="Koya S."/>
            <person name="Kurihara C."/>
            <person name="Kurosaki T."/>
            <person name="Kusumegi T."/>
            <person name="Li C."/>
            <person name="Lu M."/>
            <person name="Masuda H."/>
            <person name="Matsubara K."/>
            <person name="Matsuyama T."/>
            <person name="Miura J."/>
            <person name="Miyazaki A."/>
            <person name="Mizuno K."/>
            <person name="Murakami K."/>
            <person name="Murata M."/>
            <person name="Nagata T."/>
            <person name="Nakahama Y."/>
            <person name="Nakamura M."/>
            <person name="Namiki T."/>
            <person name="Narikawa R."/>
            <person name="Niikura J."/>
            <person name="Nishi K."/>
            <person name="Nomura K."/>
            <person name="Numasaki R."/>
            <person name="Ohneda E."/>
            <person name="Ohno M."/>
            <person name="Ohtsuki K."/>
            <person name="Oka M."/>
            <person name="Ooka H."/>
            <person name="Osato N."/>
            <person name="Ota Y."/>
            <person name="Otomo Y."/>
            <person name="Ryu R."/>
            <person name="Saitoh H."/>
            <person name="Sakai C."/>
            <person name="Sakai K."/>
            <person name="Sakazume N."/>
            <person name="Sano H."/>
            <person name="Sasaki D."/>
            <person name="Sato K."/>
            <person name="Satoh K."/>
            <person name="Shibata K."/>
            <person name="Shinagawa A."/>
            <person name="Shiraki T."/>
            <person name="Shishiki T."/>
            <person name="Sogabe Y."/>
            <person name="Sugano S."/>
            <person name="Sugiyama A."/>
            <person name="Suzuki K."/>
            <person name="Suzuki Y."/>
            <person name="Tagami M."/>
            <person name="Tagami-Takeda Y."/>
            <person name="Tagawa A."/>
            <person name="Takahashi F."/>
            <person name="Takaku-Akahira S."/>
            <person name="Tanaka T."/>
            <person name="Tomaru A."/>
            <person name="Toya T."/>
            <person name="Tsunoda Y."/>
            <person name="Ueda M."/>
            <person name="Waki K."/>
            <person name="Xie Q."/>
            <person name="Yahagi W."/>
            <person name="Yamada H."/>
            <person name="Yamamoto M."/>
            <person name="Yasunishi A."/>
            <person name="Yazaki J."/>
            <person name="Yokomizo S."/>
            <person name="Yoshimura A."/>
        </authorList>
    </citation>
    <scope>NUCLEOTIDE SEQUENCE</scope>
</reference>
<protein>
    <recommendedName>
        <fullName evidence="7">Carboxypeptidase</fullName>
        <ecNumber evidence="7">3.4.16.-</ecNumber>
    </recommendedName>
</protein>
<sequence length="354" mass="37934">MADHPLASGRPGSVGRRARQLPGGRAAGRQPEAARLDVAAEGRPHLRGERSRPTNTRRNSPFLLCFCYVHELTCVNGGDGEQDNPVGVGYSYADDPSALVTTDWQAATDATELLRALAAKEIPTLQSSPLFLVAESYGGKYAATLGVSLARAIRAGDLKLNLGGVALGDSWISPEDFTLAYTPLLLEVSRLDDNAGDEASKMAATVKEQITAGQLADSQQSWIDLLGFIDKKSASVDMYNFLLDSGMDPVSADLPAASSSSPSSSSAQLMKYSTYLSSQAADSGSNTIEGIMNGVIKEKLKIIPNNLKWVSISFAVSHHNDQHNCPNHVRTLIFFNLLLSKSSSSSLRKRCNFN</sequence>
<keyword evidence="4" id="KW-0732">Signal</keyword>
<dbReference type="InterPro" id="IPR018202">
    <property type="entry name" value="Ser_caboxypep_ser_AS"/>
</dbReference>
<dbReference type="InterPro" id="IPR001563">
    <property type="entry name" value="Peptidase_S10"/>
</dbReference>
<evidence type="ECO:0000256" key="1">
    <source>
        <dbReference type="ARBA" id="ARBA00009431"/>
    </source>
</evidence>
<keyword evidence="6" id="KW-0325">Glycoprotein</keyword>
<evidence type="ECO:0000256" key="2">
    <source>
        <dbReference type="ARBA" id="ARBA00022645"/>
    </source>
</evidence>
<feature type="region of interest" description="Disordered" evidence="8">
    <location>
        <begin position="1"/>
        <end position="55"/>
    </location>
</feature>
<dbReference type="MEROPS" id="S10.017"/>
<comment type="similarity">
    <text evidence="1 7">Belongs to the peptidase S10 family.</text>
</comment>
<dbReference type="PRINTS" id="PR00724">
    <property type="entry name" value="CRBOXYPTASEC"/>
</dbReference>
<dbReference type="PANTHER" id="PTHR11802">
    <property type="entry name" value="SERINE PROTEASE FAMILY S10 SERINE CARBOXYPEPTIDASE"/>
    <property type="match status" value="1"/>
</dbReference>
<name>Q10K78_ORYSJ</name>
<keyword evidence="2 7" id="KW-0121">Carboxypeptidase</keyword>
<gene>
    <name evidence="9" type="ordered locus">LOC_Os03g27590</name>
</gene>
<dbReference type="PROSITE" id="PS00131">
    <property type="entry name" value="CARBOXYPEPT_SER_SER"/>
    <property type="match status" value="1"/>
</dbReference>
<evidence type="ECO:0000313" key="9">
    <source>
        <dbReference type="EMBL" id="ABF96397.1"/>
    </source>
</evidence>
<reference evidence="10" key="1">
    <citation type="journal article" date="2003" name="Science">
        <title>Collection, Mapping, and Annotation of Over 28,000 cDNA Clones from japonica Rice.</title>
        <authorList>
            <person name="Kikuchi S."/>
            <person name="Satoh K."/>
            <person name="Nagata T."/>
            <person name="Kawagashira N."/>
            <person name="Doi K."/>
            <person name="Kishimoto N."/>
            <person name="Yazaki J."/>
            <person name="Ishikawa M."/>
            <person name="Yamada H."/>
            <person name="Ooka H."/>
            <person name="Hotta I."/>
            <person name="Kojima K."/>
            <person name="Namiki T."/>
            <person name="Ohneda E."/>
            <person name="Yahagi W."/>
            <person name="Suzuki K."/>
            <person name="Li C."/>
            <person name="Ohtsuki K."/>
            <person name="Shishiki T."/>
            <person name="Otomo Y."/>
            <person name="Murakami K."/>
            <person name="Iida Y."/>
            <person name="Sugano S."/>
            <person name="Fujimura T."/>
            <person name="Suzuki Y."/>
            <person name="Tsunoda Y."/>
            <person name="Kurosaki T."/>
            <person name="Kodama T."/>
            <person name="Masuda H."/>
            <person name="Kobayashi M."/>
            <person name="Xie Q."/>
            <person name="Lu M."/>
            <person name="Narikawa R."/>
            <person name="Sugiyama A."/>
            <person name="Mizuno K."/>
            <person name="Yokomizo S."/>
            <person name="Niikura J."/>
            <person name="Ikeda R."/>
            <person name="Ishibiki J."/>
            <person name="Kawamata M."/>
            <person name="Yoshimura A."/>
            <person name="Miura J."/>
            <person name="Kusumegi T."/>
            <person name="Oka M."/>
            <person name="Ryu R."/>
            <person name="Ueda M."/>
            <person name="Matsubara K."/>
            <person name="Kawai J."/>
            <person name="Carninci P."/>
            <person name="Adachi J."/>
            <person name="Aizawa K."/>
            <person name="Arakawa T."/>
            <person name="Fukuda S."/>
            <person name="Hara A."/>
            <person name="Hashidume W."/>
            <person name="Hayatsu N."/>
            <person name="Imotani K."/>
            <person name="Ishii Y."/>
            <person name="Itoh M."/>
            <person name="Kagawa I."/>
            <person name="Kondo S."/>
            <person name="Konno H."/>
            <person name="Miyazaki A."/>
            <person name="Osato N."/>
            <person name="Ota Y."/>
            <person name="Saito R."/>
            <person name="Sasaki D."/>
            <person name="Sato K."/>
            <person name="Shibata K."/>
            <person name="Shinagawa A."/>
            <person name="Shiraki T."/>
            <person name="Yoshino M."/>
            <person name="Hayashizaki Y."/>
        </authorList>
    </citation>
    <scope>NUCLEOTIDE SEQUENCE</scope>
</reference>